<accession>A0A9Q1GLI1</accession>
<gene>
    <name evidence="2" type="ORF">Cgig2_011602</name>
</gene>
<dbReference type="InterPro" id="IPR026960">
    <property type="entry name" value="RVT-Znf"/>
</dbReference>
<evidence type="ECO:0000259" key="1">
    <source>
        <dbReference type="Pfam" id="PF13966"/>
    </source>
</evidence>
<dbReference type="OrthoDB" id="2417874at2759"/>
<dbReference type="Proteomes" id="UP001153076">
    <property type="component" value="Unassembled WGS sequence"/>
</dbReference>
<dbReference type="Pfam" id="PF13966">
    <property type="entry name" value="zf-RVT"/>
    <property type="match status" value="1"/>
</dbReference>
<feature type="domain" description="Reverse transcriptase zinc-binding" evidence="1">
    <location>
        <begin position="347"/>
        <end position="412"/>
    </location>
</feature>
<proteinExistence type="predicted"/>
<dbReference type="AlphaFoldDB" id="A0A9Q1GLI1"/>
<dbReference type="PANTHER" id="PTHR33116:SF84">
    <property type="entry name" value="RNA-DIRECTED DNA POLYMERASE"/>
    <property type="match status" value="1"/>
</dbReference>
<comment type="caution">
    <text evidence="2">The sequence shown here is derived from an EMBL/GenBank/DDBJ whole genome shotgun (WGS) entry which is preliminary data.</text>
</comment>
<evidence type="ECO:0000313" key="3">
    <source>
        <dbReference type="Proteomes" id="UP001153076"/>
    </source>
</evidence>
<keyword evidence="3" id="KW-1185">Reference proteome</keyword>
<dbReference type="PANTHER" id="PTHR33116">
    <property type="entry name" value="REVERSE TRANSCRIPTASE ZINC-BINDING DOMAIN-CONTAINING PROTEIN-RELATED-RELATED"/>
    <property type="match status" value="1"/>
</dbReference>
<sequence length="441" mass="50926">MGITLTQPGEIYGMHSSPLLLIWMRPGVYWGISTRFSNQGTKWRRGTEIQEFEVKPFAERIASCELQELQHHGPYFTWTNKTTWSRIDRVFINTLWYNHTPMVIETPHCPIPPRLFHFCDTWIKDPRFLPTVSSQLPHCPRPNPGLQIKSFFSRVKAGLLKSKADWIGYGDDCTGYFFAQMRQRKVATYIHDLHDDKRHLHFGFLEVSTVLQNYYKTLLGPNSMDRSPIDPKVINIGNTLPINLQMQLCAPFSTKDIKESLFTIPNLKSLGPDGFGSGFFKATWQITGELEVIDQISQLSRNYLWTGSVDYKRIPYISRNTMCSPKKYGGLGLKNLAAWNKACIACIAKLVWFIAMKKDILWVKWVHGKAPVKQSLGKFTNQTGELLCGLCNEEEETLEHLFLSCSWAKELWYLLSSWWPIPHFNPTYDSFLRALKRMKGT</sequence>
<dbReference type="EMBL" id="JAKOGI010003131">
    <property type="protein sequence ID" value="KAJ8420803.1"/>
    <property type="molecule type" value="Genomic_DNA"/>
</dbReference>
<evidence type="ECO:0000313" key="2">
    <source>
        <dbReference type="EMBL" id="KAJ8420803.1"/>
    </source>
</evidence>
<name>A0A9Q1GLI1_9CARY</name>
<organism evidence="2 3">
    <name type="scientific">Carnegiea gigantea</name>
    <dbReference type="NCBI Taxonomy" id="171969"/>
    <lineage>
        <taxon>Eukaryota</taxon>
        <taxon>Viridiplantae</taxon>
        <taxon>Streptophyta</taxon>
        <taxon>Embryophyta</taxon>
        <taxon>Tracheophyta</taxon>
        <taxon>Spermatophyta</taxon>
        <taxon>Magnoliopsida</taxon>
        <taxon>eudicotyledons</taxon>
        <taxon>Gunneridae</taxon>
        <taxon>Pentapetalae</taxon>
        <taxon>Caryophyllales</taxon>
        <taxon>Cactineae</taxon>
        <taxon>Cactaceae</taxon>
        <taxon>Cactoideae</taxon>
        <taxon>Echinocereeae</taxon>
        <taxon>Carnegiea</taxon>
    </lineage>
</organism>
<reference evidence="2" key="1">
    <citation type="submission" date="2022-04" db="EMBL/GenBank/DDBJ databases">
        <title>Carnegiea gigantea Genome sequencing and assembly v2.</title>
        <authorList>
            <person name="Copetti D."/>
            <person name="Sanderson M.J."/>
            <person name="Burquez A."/>
            <person name="Wojciechowski M.F."/>
        </authorList>
    </citation>
    <scope>NUCLEOTIDE SEQUENCE</scope>
    <source>
        <strain evidence="2">SGP5-SGP5p</strain>
        <tissue evidence="2">Aerial part</tissue>
    </source>
</reference>
<protein>
    <recommendedName>
        <fullName evidence="1">Reverse transcriptase zinc-binding domain-containing protein</fullName>
    </recommendedName>
</protein>